<protein>
    <submittedName>
        <fullName evidence="3">ABC1 family-domain-containing protein</fullName>
    </submittedName>
</protein>
<name>A0A433D910_9FUNG</name>
<dbReference type="OrthoDB" id="427480at2759"/>
<dbReference type="PANTHER" id="PTHR43173:SF28">
    <property type="entry name" value="AARF DOMAIN CONTAINING KINASE 5"/>
    <property type="match status" value="1"/>
</dbReference>
<dbReference type="EMBL" id="RBNI01004634">
    <property type="protein sequence ID" value="RUP47356.1"/>
    <property type="molecule type" value="Genomic_DNA"/>
</dbReference>
<dbReference type="AlphaFoldDB" id="A0A433D910"/>
<sequence length="909" mass="101558">MSHPVVGQIVRLQYPLQATHRDCFELLSPRERLASVDTPQMWPISPVSLRFTSPLSCHIRHSLRSFTSVAPARTKELTLGGLGVGLAAVALAAPWKPEYHEQLSISVNGTIRTIRTCACIADYKILHLKHQATGYETEEYKAARKVVHARCAERILDLCKKNGGIFIKAGQHITSLKPMIPAEYTDTLSVLQDRAPFRPLSKMEIVFKGEFDGRRPRELFAEFEEVPIAAASIAQVHRARTKSGEIVAVKVQYEDVSRLFSTDMWTFQTLSDLISSMFPEFEFSWIVSEFRDNVEKEFDFRNEARNGEETRRRFEHRAHELSVPGILWEYTTKRVLTMEYVHGVKVNDVEGIKAMGVDPRWVGRLLLEVFAEMIFCHGMFHGDPHAGNAFVAINPTTRRPQLVLIDHGLYRQLSTDFRLNYCHLWHSLLLNDAAGLETSAANLGVGRYATVLSFLFTGRSPDAAVPLSHELSHADRRRAAQHLRRRVGVTMNDIFVFLEHLPREMLVVFRVSHMVNALHRELGGHKVERFEVNARFATMGLWCETAEEMSSRDAWRTHAVLERTRPWRRSWWLYGGAPDFGRSIGFVKDLCVIWLRVWVLEVVLSIWQWWNEVEDVDVDATATVAKAVICALCKPLVQDSSQLLFSILYIVPHHGFLGHRAVVQQLPQLLGVQFGQPDSAPQPRGHLHIGVAFETAHMERIPGVTAYGLRIPLGHTVGEQFDHASGSAAQFRVLDYGNDELARVLGVPLLVVGDANELGDGVELARQTPYERSVDGGNESVVFDLTHWEAVRVEGSREHERIEGGVGAEVFCAAGNHVRGVESLGEEGEWDVFGDVNVGFVVAFGVEMVDEELCGEGVGSRFEGEMDCVGVNSGGGLEEVEKVARGHGEDGLVHPAGLGRISLAGKGHG</sequence>
<comment type="caution">
    <text evidence="3">The sequence shown here is derived from an EMBL/GenBank/DDBJ whole genome shotgun (WGS) entry which is preliminary data.</text>
</comment>
<dbReference type="CDD" id="cd13969">
    <property type="entry name" value="ADCK1-like"/>
    <property type="match status" value="1"/>
</dbReference>
<dbReference type="PANTHER" id="PTHR43173">
    <property type="entry name" value="ABC1 FAMILY PROTEIN"/>
    <property type="match status" value="1"/>
</dbReference>
<gene>
    <name evidence="3" type="ORF">BC936DRAFT_145826</name>
</gene>
<evidence type="ECO:0000313" key="3">
    <source>
        <dbReference type="EMBL" id="RUP47356.1"/>
    </source>
</evidence>
<feature type="domain" description="ABC1 atypical kinase-like" evidence="2">
    <location>
        <begin position="191"/>
        <end position="436"/>
    </location>
</feature>
<dbReference type="InterPro" id="IPR011009">
    <property type="entry name" value="Kinase-like_dom_sf"/>
</dbReference>
<keyword evidence="4" id="KW-1185">Reference proteome</keyword>
<proteinExistence type="inferred from homology"/>
<dbReference type="InterPro" id="IPR045307">
    <property type="entry name" value="ADCK1_dom"/>
</dbReference>
<dbReference type="Pfam" id="PF03109">
    <property type="entry name" value="ABC1"/>
    <property type="match status" value="1"/>
</dbReference>
<evidence type="ECO:0000256" key="1">
    <source>
        <dbReference type="ARBA" id="ARBA00009670"/>
    </source>
</evidence>
<evidence type="ECO:0000313" key="4">
    <source>
        <dbReference type="Proteomes" id="UP000268093"/>
    </source>
</evidence>
<organism evidence="3 4">
    <name type="scientific">Jimgerdemannia flammicorona</name>
    <dbReference type="NCBI Taxonomy" id="994334"/>
    <lineage>
        <taxon>Eukaryota</taxon>
        <taxon>Fungi</taxon>
        <taxon>Fungi incertae sedis</taxon>
        <taxon>Mucoromycota</taxon>
        <taxon>Mucoromycotina</taxon>
        <taxon>Endogonomycetes</taxon>
        <taxon>Endogonales</taxon>
        <taxon>Endogonaceae</taxon>
        <taxon>Jimgerdemannia</taxon>
    </lineage>
</organism>
<evidence type="ECO:0000259" key="2">
    <source>
        <dbReference type="Pfam" id="PF03109"/>
    </source>
</evidence>
<comment type="similarity">
    <text evidence="1">Belongs to the protein kinase superfamily. ADCK protein kinase family.</text>
</comment>
<dbReference type="Proteomes" id="UP000268093">
    <property type="component" value="Unassembled WGS sequence"/>
</dbReference>
<accession>A0A433D910</accession>
<dbReference type="InterPro" id="IPR004147">
    <property type="entry name" value="ABC1_dom"/>
</dbReference>
<dbReference type="SUPFAM" id="SSF56112">
    <property type="entry name" value="Protein kinase-like (PK-like)"/>
    <property type="match status" value="1"/>
</dbReference>
<dbReference type="InterPro" id="IPR051130">
    <property type="entry name" value="Mito_struct-func_regulator"/>
</dbReference>
<reference evidence="3 4" key="1">
    <citation type="journal article" date="2018" name="New Phytol.">
        <title>Phylogenomics of Endogonaceae and evolution of mycorrhizas within Mucoromycota.</title>
        <authorList>
            <person name="Chang Y."/>
            <person name="Desiro A."/>
            <person name="Na H."/>
            <person name="Sandor L."/>
            <person name="Lipzen A."/>
            <person name="Clum A."/>
            <person name="Barry K."/>
            <person name="Grigoriev I.V."/>
            <person name="Martin F.M."/>
            <person name="Stajich J.E."/>
            <person name="Smith M.E."/>
            <person name="Bonito G."/>
            <person name="Spatafora J.W."/>
        </authorList>
    </citation>
    <scope>NUCLEOTIDE SEQUENCE [LARGE SCALE GENOMIC DNA]</scope>
    <source>
        <strain evidence="3 4">GMNB39</strain>
    </source>
</reference>